<proteinExistence type="predicted"/>
<reference evidence="1" key="1">
    <citation type="submission" date="2018-05" db="EMBL/GenBank/DDBJ databases">
        <authorList>
            <person name="Lanie J.A."/>
            <person name="Ng W.-L."/>
            <person name="Kazmierczak K.M."/>
            <person name="Andrzejewski T.M."/>
            <person name="Davidsen T.M."/>
            <person name="Wayne K.J."/>
            <person name="Tettelin H."/>
            <person name="Glass J.I."/>
            <person name="Rusch D."/>
            <person name="Podicherti R."/>
            <person name="Tsui H.-C.T."/>
            <person name="Winkler M.E."/>
        </authorList>
    </citation>
    <scope>NUCLEOTIDE SEQUENCE</scope>
</reference>
<organism evidence="1">
    <name type="scientific">marine metagenome</name>
    <dbReference type="NCBI Taxonomy" id="408172"/>
    <lineage>
        <taxon>unclassified sequences</taxon>
        <taxon>metagenomes</taxon>
        <taxon>ecological metagenomes</taxon>
    </lineage>
</organism>
<dbReference type="AlphaFoldDB" id="A0A382DHF8"/>
<gene>
    <name evidence="1" type="ORF">METZ01_LOCUS190790</name>
</gene>
<name>A0A382DHF8_9ZZZZ</name>
<evidence type="ECO:0000313" key="1">
    <source>
        <dbReference type="EMBL" id="SVB37936.1"/>
    </source>
</evidence>
<sequence>MFKKYIILSLLISISYCQLLDKVDSNAFKSLLIPGLGEYNLNENNRSKNFFITEACLWLSFFGSYYGNQWYTDNYMSFGSYHADINLNAIHDSKLSMLIVHMSQYDNMEVFNETMDRQRRDNSYSDESIYGWNWDSDGNRKTFNNLRIKSSNLKKINNFTISALIINRFVSFFDVIYLSDKKYKLSSSINPTIGDGLILNCSINF</sequence>
<evidence type="ECO:0008006" key="2">
    <source>
        <dbReference type="Google" id="ProtNLM"/>
    </source>
</evidence>
<protein>
    <recommendedName>
        <fullName evidence="2">DUF5683 domain-containing protein</fullName>
    </recommendedName>
</protein>
<accession>A0A382DHF8</accession>
<dbReference type="EMBL" id="UINC01039447">
    <property type="protein sequence ID" value="SVB37936.1"/>
    <property type="molecule type" value="Genomic_DNA"/>
</dbReference>